<proteinExistence type="predicted"/>
<dbReference type="EMBL" id="JAYMYS010000004">
    <property type="protein sequence ID" value="KAK7395822.1"/>
    <property type="molecule type" value="Genomic_DNA"/>
</dbReference>
<evidence type="ECO:0000256" key="1">
    <source>
        <dbReference type="SAM" id="MobiDB-lite"/>
    </source>
</evidence>
<comment type="caution">
    <text evidence="2">The sequence shown here is derived from an EMBL/GenBank/DDBJ whole genome shotgun (WGS) entry which is preliminary data.</text>
</comment>
<organism evidence="2 3">
    <name type="scientific">Psophocarpus tetragonolobus</name>
    <name type="common">Winged bean</name>
    <name type="synonym">Dolichos tetragonolobus</name>
    <dbReference type="NCBI Taxonomy" id="3891"/>
    <lineage>
        <taxon>Eukaryota</taxon>
        <taxon>Viridiplantae</taxon>
        <taxon>Streptophyta</taxon>
        <taxon>Embryophyta</taxon>
        <taxon>Tracheophyta</taxon>
        <taxon>Spermatophyta</taxon>
        <taxon>Magnoliopsida</taxon>
        <taxon>eudicotyledons</taxon>
        <taxon>Gunneridae</taxon>
        <taxon>Pentapetalae</taxon>
        <taxon>rosids</taxon>
        <taxon>fabids</taxon>
        <taxon>Fabales</taxon>
        <taxon>Fabaceae</taxon>
        <taxon>Papilionoideae</taxon>
        <taxon>50 kb inversion clade</taxon>
        <taxon>NPAAA clade</taxon>
        <taxon>indigoferoid/millettioid clade</taxon>
        <taxon>Phaseoleae</taxon>
        <taxon>Psophocarpus</taxon>
    </lineage>
</organism>
<protein>
    <submittedName>
        <fullName evidence="2">Uncharacterized protein</fullName>
    </submittedName>
</protein>
<gene>
    <name evidence="2" type="ORF">VNO78_16393</name>
</gene>
<dbReference type="AlphaFoldDB" id="A0AAN9SM85"/>
<accession>A0AAN9SM85</accession>
<sequence>MKKCVDRRREWETASPNADGREGIGKTSSAYYLNPRYHYDKNFNPNSEVLIGLYDTFQRMVLDTRTRIRLDQQLEKFKGAKGLFGMNMAIDTRDKKQPNDEWITKKEDSCLTIDSSWMNVHKCFGVDEGAPSKKRKRGPRNLNAKIDKQGKFIVENDDEFEDIGSREEELVILKDEDDLSDIDLGDDE</sequence>
<name>A0AAN9SM85_PSOTE</name>
<keyword evidence="3" id="KW-1185">Reference proteome</keyword>
<feature type="region of interest" description="Disordered" evidence="1">
    <location>
        <begin position="1"/>
        <end position="25"/>
    </location>
</feature>
<evidence type="ECO:0000313" key="2">
    <source>
        <dbReference type="EMBL" id="KAK7395822.1"/>
    </source>
</evidence>
<evidence type="ECO:0000313" key="3">
    <source>
        <dbReference type="Proteomes" id="UP001386955"/>
    </source>
</evidence>
<dbReference type="Proteomes" id="UP001386955">
    <property type="component" value="Unassembled WGS sequence"/>
</dbReference>
<reference evidence="2 3" key="1">
    <citation type="submission" date="2024-01" db="EMBL/GenBank/DDBJ databases">
        <title>The genomes of 5 underutilized Papilionoideae crops provide insights into root nodulation and disease resistanc.</title>
        <authorList>
            <person name="Jiang F."/>
        </authorList>
    </citation>
    <scope>NUCLEOTIDE SEQUENCE [LARGE SCALE GENOMIC DNA]</scope>
    <source>
        <strain evidence="2">DUOXIRENSHENG_FW03</strain>
        <tissue evidence="2">Leaves</tissue>
    </source>
</reference>